<evidence type="ECO:0000256" key="3">
    <source>
        <dbReference type="SAM" id="SignalP"/>
    </source>
</evidence>
<evidence type="ECO:0000259" key="4">
    <source>
        <dbReference type="PROSITE" id="PS51910"/>
    </source>
</evidence>
<dbReference type="SUPFAM" id="SSF51445">
    <property type="entry name" value="(Trans)glycosidases"/>
    <property type="match status" value="1"/>
</dbReference>
<keyword evidence="3" id="KW-0732">Signal</keyword>
<dbReference type="OrthoDB" id="70885at2759"/>
<protein>
    <submittedName>
        <fullName evidence="5">Glycoside hydrolase family 18 protein</fullName>
    </submittedName>
</protein>
<dbReference type="EMBL" id="JNBR01000730">
    <property type="protein sequence ID" value="OQR89807.1"/>
    <property type="molecule type" value="Genomic_DNA"/>
</dbReference>
<dbReference type="GO" id="GO:0008061">
    <property type="term" value="F:chitin binding"/>
    <property type="evidence" value="ECO:0007669"/>
    <property type="project" value="InterPro"/>
</dbReference>
<dbReference type="InterPro" id="IPR011583">
    <property type="entry name" value="Chitinase_II/V-like_cat"/>
</dbReference>
<feature type="transmembrane region" description="Helical" evidence="2">
    <location>
        <begin position="531"/>
        <end position="551"/>
    </location>
</feature>
<dbReference type="PROSITE" id="PS51910">
    <property type="entry name" value="GH18_2"/>
    <property type="match status" value="1"/>
</dbReference>
<feature type="chain" id="PRO_5010736205" evidence="3">
    <location>
        <begin position="19"/>
        <end position="618"/>
    </location>
</feature>
<evidence type="ECO:0000313" key="6">
    <source>
        <dbReference type="Proteomes" id="UP000243579"/>
    </source>
</evidence>
<evidence type="ECO:0000313" key="5">
    <source>
        <dbReference type="EMBL" id="OQR89807.1"/>
    </source>
</evidence>
<dbReference type="AlphaFoldDB" id="A0A1V9YVX1"/>
<accession>A0A1V9YVX1</accession>
<dbReference type="SUPFAM" id="SSF54556">
    <property type="entry name" value="Chitinase insertion domain"/>
    <property type="match status" value="1"/>
</dbReference>
<dbReference type="GO" id="GO:0005975">
    <property type="term" value="P:carbohydrate metabolic process"/>
    <property type="evidence" value="ECO:0007669"/>
    <property type="project" value="InterPro"/>
</dbReference>
<organism evidence="5 6">
    <name type="scientific">Achlya hypogyna</name>
    <name type="common">Oomycete</name>
    <name type="synonym">Protoachlya hypogyna</name>
    <dbReference type="NCBI Taxonomy" id="1202772"/>
    <lineage>
        <taxon>Eukaryota</taxon>
        <taxon>Sar</taxon>
        <taxon>Stramenopiles</taxon>
        <taxon>Oomycota</taxon>
        <taxon>Saprolegniomycetes</taxon>
        <taxon>Saprolegniales</taxon>
        <taxon>Achlyaceae</taxon>
        <taxon>Achlya</taxon>
    </lineage>
</organism>
<evidence type="ECO:0000256" key="2">
    <source>
        <dbReference type="SAM" id="Phobius"/>
    </source>
</evidence>
<dbReference type="Gene3D" id="3.10.50.10">
    <property type="match status" value="1"/>
</dbReference>
<dbReference type="STRING" id="1202772.A0A1V9YVX1"/>
<sequence>MLTKSFLPVVALAAAVAARPGLKNVVYFMEWSIYARNFHMFDLDWSRITHVNYAFGKPNADGTVQLYDTWSATDKRYLDHGDSWNDVGNNVYGQFGLGNKMKRQYRHTKFGLSIGGWTLSGLFSGIASTEAGRRTFAKSAVEQMLHLGLDFIDIDWEYPVQGGNAIPHSPNDMKNFVALLQAIRDAFASLPFQAELSVASPAGPENYVHWDFPAVCGLVDHVNLMAYDLAGSWSEYTDYQNNLYADPSHPSGKQYSIDKAVQDYIAGGCASDKIVMGIPLYGRSFEGTAGLYQPFAPPTAGSWVSGGDGAGVWDYKILPRPGATEYYDAKVGAGYSYNPNTRVFTSRMEAFYLKFVVPSKDYALTECMGGPRPFQLRHLMNAHKGTTIPVYLLLMYLYDNWSVPAFVILANQGTYGLAWILKDQIFPDRTWNTYMTIPSFLMGIVAFGTHWCGGFLLISRHVAMESWVLAVCIGMHTLGLVLMMCTDTQKYFLMRYKPGLISEGWVKWCRNTNFFGEFLVYLSYAIMGQHWFPYVFLAFMWLFVGISNMLVKDASLRKKDGGVVYLQQSGFFFPNISGWAMSSTHASATVLPSPYATPSEPGPTLQHVPTPQVETLKS</sequence>
<gene>
    <name evidence="5" type="ORF">ACHHYP_06034</name>
</gene>
<dbReference type="InterPro" id="IPR017853">
    <property type="entry name" value="GH"/>
</dbReference>
<dbReference type="PROSITE" id="PS50244">
    <property type="entry name" value="S5A_REDUCTASE"/>
    <property type="match status" value="1"/>
</dbReference>
<dbReference type="GO" id="GO:0004568">
    <property type="term" value="F:chitinase activity"/>
    <property type="evidence" value="ECO:0007669"/>
    <property type="project" value="TreeGrafter"/>
</dbReference>
<comment type="caution">
    <text evidence="5">The sequence shown here is derived from an EMBL/GenBank/DDBJ whole genome shotgun (WGS) entry which is preliminary data.</text>
</comment>
<dbReference type="InterPro" id="IPR050314">
    <property type="entry name" value="Glycosyl_Hydrlase_18"/>
</dbReference>
<feature type="transmembrane region" description="Helical" evidence="2">
    <location>
        <begin position="433"/>
        <end position="458"/>
    </location>
</feature>
<evidence type="ECO:0000256" key="1">
    <source>
        <dbReference type="SAM" id="MobiDB-lite"/>
    </source>
</evidence>
<dbReference type="InterPro" id="IPR029070">
    <property type="entry name" value="Chitinase_insertion_sf"/>
</dbReference>
<reference evidence="5 6" key="1">
    <citation type="journal article" date="2014" name="Genome Biol. Evol.">
        <title>The secreted proteins of Achlya hypogyna and Thraustotheca clavata identify the ancestral oomycete secretome and reveal gene acquisitions by horizontal gene transfer.</title>
        <authorList>
            <person name="Misner I."/>
            <person name="Blouin N."/>
            <person name="Leonard G."/>
            <person name="Richards T.A."/>
            <person name="Lane C.E."/>
        </authorList>
    </citation>
    <scope>NUCLEOTIDE SEQUENCE [LARGE SCALE GENOMIC DNA]</scope>
    <source>
        <strain evidence="5 6">ATCC 48635</strain>
    </source>
</reference>
<proteinExistence type="predicted"/>
<feature type="region of interest" description="Disordered" evidence="1">
    <location>
        <begin position="595"/>
        <end position="618"/>
    </location>
</feature>
<name>A0A1V9YVX1_ACHHY</name>
<feature type="transmembrane region" description="Helical" evidence="2">
    <location>
        <begin position="464"/>
        <end position="485"/>
    </location>
</feature>
<dbReference type="Gene3D" id="3.20.20.80">
    <property type="entry name" value="Glycosidases"/>
    <property type="match status" value="1"/>
</dbReference>
<feature type="signal peptide" evidence="3">
    <location>
        <begin position="1"/>
        <end position="18"/>
    </location>
</feature>
<dbReference type="CDD" id="cd06548">
    <property type="entry name" value="GH18_chitinase"/>
    <property type="match status" value="1"/>
</dbReference>
<feature type="domain" description="GH18" evidence="4">
    <location>
        <begin position="22"/>
        <end position="333"/>
    </location>
</feature>
<dbReference type="Proteomes" id="UP000243579">
    <property type="component" value="Unassembled WGS sequence"/>
</dbReference>
<dbReference type="GO" id="GO:0006032">
    <property type="term" value="P:chitin catabolic process"/>
    <property type="evidence" value="ECO:0007669"/>
    <property type="project" value="TreeGrafter"/>
</dbReference>
<dbReference type="InterPro" id="IPR001223">
    <property type="entry name" value="Glyco_hydro18_cat"/>
</dbReference>
<keyword evidence="2" id="KW-1133">Transmembrane helix</keyword>
<dbReference type="GO" id="GO:0005576">
    <property type="term" value="C:extracellular region"/>
    <property type="evidence" value="ECO:0007669"/>
    <property type="project" value="TreeGrafter"/>
</dbReference>
<keyword evidence="6" id="KW-1185">Reference proteome</keyword>
<feature type="compositionally biased region" description="Polar residues" evidence="1">
    <location>
        <begin position="607"/>
        <end position="618"/>
    </location>
</feature>
<dbReference type="Gene3D" id="1.20.120.1630">
    <property type="match status" value="1"/>
</dbReference>
<keyword evidence="5" id="KW-0378">Hydrolase</keyword>
<dbReference type="PANTHER" id="PTHR11177:SF317">
    <property type="entry name" value="CHITINASE 12-RELATED"/>
    <property type="match status" value="1"/>
</dbReference>
<keyword evidence="2" id="KW-0472">Membrane</keyword>
<dbReference type="PANTHER" id="PTHR11177">
    <property type="entry name" value="CHITINASE"/>
    <property type="match status" value="1"/>
</dbReference>
<dbReference type="Pfam" id="PF00704">
    <property type="entry name" value="Glyco_hydro_18"/>
    <property type="match status" value="1"/>
</dbReference>
<keyword evidence="2" id="KW-0812">Transmembrane</keyword>
<dbReference type="SMART" id="SM00636">
    <property type="entry name" value="Glyco_18"/>
    <property type="match status" value="1"/>
</dbReference>